<dbReference type="AlphaFoldDB" id="A0A2N8UCJ1"/>
<sequence length="296" mass="31879">MDHFTPQEVSHLQRFFNHCDDDVVDDLTKIDEQTLGLFMRAILANVNVAAAPVAARFPAPRTLSAVIALLRGSLDCATTASDHSSASAPETRSANRADHTTQHSTATAAAAAAIAGTPSVRANISNPVEPQIDGSAPGGTASTSPPAVARPEAARVLLGAISLSSHDFVTPAQFRRLAGSFEEPRPLNMVVRITRNYGIIRHGPANPHRNVIVDIGDGRETKMLVASGSDLYDVDRNWNPFPAGELAVLCNVDGGFSGRKRFLKYNVDSSVYKFTIPTTWDEVLEWHERASAQMQN</sequence>
<feature type="compositionally biased region" description="Low complexity" evidence="1">
    <location>
        <begin position="79"/>
        <end position="88"/>
    </location>
</feature>
<organism evidence="2 3">
    <name type="scientific">Sporisorium reilianum f. sp. reilianum</name>
    <dbReference type="NCBI Taxonomy" id="72559"/>
    <lineage>
        <taxon>Eukaryota</taxon>
        <taxon>Fungi</taxon>
        <taxon>Dikarya</taxon>
        <taxon>Basidiomycota</taxon>
        <taxon>Ustilaginomycotina</taxon>
        <taxon>Ustilaginomycetes</taxon>
        <taxon>Ustilaginales</taxon>
        <taxon>Ustilaginaceae</taxon>
        <taxon>Sporisorium</taxon>
    </lineage>
</organism>
<accession>A0A2N8UCJ1</accession>
<evidence type="ECO:0000313" key="3">
    <source>
        <dbReference type="Proteomes" id="UP000239563"/>
    </source>
</evidence>
<gene>
    <name evidence="2" type="ORF">SRS1_10980</name>
</gene>
<dbReference type="EMBL" id="LT795059">
    <property type="protein sequence ID" value="SJX62724.1"/>
    <property type="molecule type" value="Genomic_DNA"/>
</dbReference>
<dbReference type="Proteomes" id="UP000239563">
    <property type="component" value="Chromosome VI"/>
</dbReference>
<evidence type="ECO:0000313" key="2">
    <source>
        <dbReference type="EMBL" id="SJX62724.1"/>
    </source>
</evidence>
<evidence type="ECO:0000256" key="1">
    <source>
        <dbReference type="SAM" id="MobiDB-lite"/>
    </source>
</evidence>
<feature type="compositionally biased region" description="Low complexity" evidence="1">
    <location>
        <begin position="102"/>
        <end position="117"/>
    </location>
</feature>
<reference evidence="2 3" key="1">
    <citation type="submission" date="2017-02" db="EMBL/GenBank/DDBJ databases">
        <authorList>
            <person name="Peterson S.W."/>
        </authorList>
    </citation>
    <scope>NUCLEOTIDE SEQUENCE [LARGE SCALE GENOMIC DNA]</scope>
    <source>
        <strain evidence="2 3">SRS1_H2-8</strain>
    </source>
</reference>
<proteinExistence type="predicted"/>
<protein>
    <submittedName>
        <fullName evidence="2">Uncharacterized protein</fullName>
    </submittedName>
</protein>
<name>A0A2N8UCJ1_9BASI</name>
<feature type="region of interest" description="Disordered" evidence="1">
    <location>
        <begin position="79"/>
        <end position="148"/>
    </location>
</feature>